<dbReference type="PROSITE" id="PS50229">
    <property type="entry name" value="WH1"/>
    <property type="match status" value="1"/>
</dbReference>
<dbReference type="Gene3D" id="2.30.29.30">
    <property type="entry name" value="Pleckstrin-homology domain (PH domain)/Phosphotyrosine-binding domain (PTB)"/>
    <property type="match status" value="1"/>
</dbReference>
<evidence type="ECO:0000256" key="1">
    <source>
        <dbReference type="SAM" id="MobiDB-lite"/>
    </source>
</evidence>
<feature type="compositionally biased region" description="Pro residues" evidence="1">
    <location>
        <begin position="254"/>
        <end position="264"/>
    </location>
</feature>
<feature type="region of interest" description="Disordered" evidence="1">
    <location>
        <begin position="219"/>
        <end position="272"/>
    </location>
</feature>
<feature type="compositionally biased region" description="Low complexity" evidence="1">
    <location>
        <begin position="240"/>
        <end position="253"/>
    </location>
</feature>
<dbReference type="PANTHER" id="PTHR11202:SF22">
    <property type="entry name" value="PROTEIN ENABLED"/>
    <property type="match status" value="1"/>
</dbReference>
<dbReference type="SMART" id="SM00461">
    <property type="entry name" value="WH1"/>
    <property type="match status" value="1"/>
</dbReference>
<dbReference type="InterPro" id="IPR011993">
    <property type="entry name" value="PH-like_dom_sf"/>
</dbReference>
<dbReference type="Gene3D" id="1.20.5.1160">
    <property type="entry name" value="Vasodilator-stimulated phosphoprotein"/>
    <property type="match status" value="1"/>
</dbReference>
<keyword evidence="5" id="KW-1185">Reference proteome</keyword>
<evidence type="ECO:0000313" key="4">
    <source>
        <dbReference type="Proteomes" id="UP000038040"/>
    </source>
</evidence>
<evidence type="ECO:0000313" key="3">
    <source>
        <dbReference type="EMBL" id="VDN54600.1"/>
    </source>
</evidence>
<dbReference type="SUPFAM" id="SSF118370">
    <property type="entry name" value="Vasodilator-stimulated phosphoprotein, VASP, tetramerisation domain"/>
    <property type="match status" value="1"/>
</dbReference>
<dbReference type="EMBL" id="UYYG01001150">
    <property type="protein sequence ID" value="VDN54600.1"/>
    <property type="molecule type" value="Genomic_DNA"/>
</dbReference>
<protein>
    <submittedName>
        <fullName evidence="6">WH1 domain-containing protein</fullName>
    </submittedName>
</protein>
<feature type="domain" description="WH1" evidence="2">
    <location>
        <begin position="1"/>
        <end position="114"/>
    </location>
</feature>
<evidence type="ECO:0000313" key="6">
    <source>
        <dbReference type="WBParaSite" id="DME_0000021301-mRNA-1"/>
    </source>
</evidence>
<name>A0A0N4U0W7_DRAME</name>
<evidence type="ECO:0000259" key="2">
    <source>
        <dbReference type="PROSITE" id="PS50229"/>
    </source>
</evidence>
<reference evidence="3 5" key="2">
    <citation type="submission" date="2018-11" db="EMBL/GenBank/DDBJ databases">
        <authorList>
            <consortium name="Pathogen Informatics"/>
        </authorList>
    </citation>
    <scope>NUCLEOTIDE SEQUENCE [LARGE SCALE GENOMIC DNA]</scope>
</reference>
<dbReference type="GO" id="GO:0017124">
    <property type="term" value="F:SH3 domain binding"/>
    <property type="evidence" value="ECO:0007669"/>
    <property type="project" value="TreeGrafter"/>
</dbReference>
<dbReference type="Proteomes" id="UP000274756">
    <property type="component" value="Unassembled WGS sequence"/>
</dbReference>
<dbReference type="OrthoDB" id="31170at2759"/>
<evidence type="ECO:0000313" key="5">
    <source>
        <dbReference type="Proteomes" id="UP000274756"/>
    </source>
</evidence>
<feature type="compositionally biased region" description="Polar residues" evidence="1">
    <location>
        <begin position="219"/>
        <end position="231"/>
    </location>
</feature>
<feature type="compositionally biased region" description="Polar residues" evidence="1">
    <location>
        <begin position="326"/>
        <end position="337"/>
    </location>
</feature>
<organism evidence="4 6">
    <name type="scientific">Dracunculus medinensis</name>
    <name type="common">Guinea worm</name>
    <dbReference type="NCBI Taxonomy" id="318479"/>
    <lineage>
        <taxon>Eukaryota</taxon>
        <taxon>Metazoa</taxon>
        <taxon>Ecdysozoa</taxon>
        <taxon>Nematoda</taxon>
        <taxon>Chromadorea</taxon>
        <taxon>Rhabditida</taxon>
        <taxon>Spirurina</taxon>
        <taxon>Dracunculoidea</taxon>
        <taxon>Dracunculidae</taxon>
        <taxon>Dracunculus</taxon>
    </lineage>
</organism>
<feature type="compositionally biased region" description="Low complexity" evidence="1">
    <location>
        <begin position="366"/>
        <end position="378"/>
    </location>
</feature>
<dbReference type="InterPro" id="IPR000697">
    <property type="entry name" value="WH1/EVH1_dom"/>
</dbReference>
<dbReference type="Proteomes" id="UP000038040">
    <property type="component" value="Unplaced"/>
</dbReference>
<feature type="region of interest" description="Disordered" evidence="1">
    <location>
        <begin position="313"/>
        <end position="385"/>
    </location>
</feature>
<feature type="compositionally biased region" description="Low complexity" evidence="1">
    <location>
        <begin position="191"/>
        <end position="205"/>
    </location>
</feature>
<reference evidence="6" key="1">
    <citation type="submission" date="2016-04" db="UniProtKB">
        <authorList>
            <consortium name="WormBaseParasite"/>
        </authorList>
    </citation>
    <scope>IDENTIFICATION</scope>
</reference>
<proteinExistence type="predicted"/>
<dbReference type="STRING" id="318479.A0A0N4U0W7"/>
<dbReference type="WBParaSite" id="DME_0000021301-mRNA-1">
    <property type="protein sequence ID" value="DME_0000021301-mRNA-1"/>
    <property type="gene ID" value="DME_0000021301"/>
</dbReference>
<dbReference type="SUPFAM" id="SSF50729">
    <property type="entry name" value="PH domain-like"/>
    <property type="match status" value="1"/>
</dbReference>
<dbReference type="Pfam" id="PF00568">
    <property type="entry name" value="WH1"/>
    <property type="match status" value="1"/>
</dbReference>
<dbReference type="AlphaFoldDB" id="A0A0N4U0W7"/>
<accession>A0A0N4U0W7</accession>
<feature type="region of interest" description="Disordered" evidence="1">
    <location>
        <begin position="185"/>
        <end position="205"/>
    </location>
</feature>
<sequence length="424" mass="46141">MEELTIALATADVVVYDDITKKWLSPDGSTDSSRSHVRILHNIQTNNFRIIANRVQDGQWMLNFKVFDRLKYKSATPMFHQWRDEKRKVYGLNFVLEEEARSFTKVMTQILNILSSSSDYQNGVDLGLSNGVYQEPQQLHVAHNAPSFRDNDSDSVCSGILQANVTNMRKSSQSMHTTTSVTTGFVSNAPQRRSSQGSSSSNGSANFASLSINSTATTTVNGPSKTAQSLSAGGANHNPATTNITSTVVTSNAPPAPPPPPPPSALTTKKKSACSMADQIKNVQLRKVNSASSNFGNSFTGSAFCDNNANGSNGSVRRPWEKPSVPSLNGGTVNNDSPKTHRNVVRVPSGSSLSSQDEPRPTVMPNTNSTSYNSTNQSMQAANGPSMDILEKWKRDILSEIRTEINNAKMEILELIRTEILARR</sequence>
<dbReference type="PANTHER" id="PTHR11202">
    <property type="entry name" value="SPROUTY-RELATED, EVH1 DOMAIN-CONTAINING PROTEIN FAMILY MEMBER"/>
    <property type="match status" value="1"/>
</dbReference>
<gene>
    <name evidence="3" type="ORF">DME_LOCUS4573</name>
</gene>
<dbReference type="InterPro" id="IPR038023">
    <property type="entry name" value="VASP_sf"/>
</dbReference>